<evidence type="ECO:0000313" key="2">
    <source>
        <dbReference type="EMBL" id="PIA31605.1"/>
    </source>
</evidence>
<dbReference type="PANTHER" id="PTHR31917:SF59">
    <property type="entry name" value="ENT DOMAIN-CONTAINING PROTEIN"/>
    <property type="match status" value="1"/>
</dbReference>
<organism evidence="2 3">
    <name type="scientific">Aquilegia coerulea</name>
    <name type="common">Rocky mountain columbine</name>
    <dbReference type="NCBI Taxonomy" id="218851"/>
    <lineage>
        <taxon>Eukaryota</taxon>
        <taxon>Viridiplantae</taxon>
        <taxon>Streptophyta</taxon>
        <taxon>Embryophyta</taxon>
        <taxon>Tracheophyta</taxon>
        <taxon>Spermatophyta</taxon>
        <taxon>Magnoliopsida</taxon>
        <taxon>Ranunculales</taxon>
        <taxon>Ranunculaceae</taxon>
        <taxon>Thalictroideae</taxon>
        <taxon>Aquilegia</taxon>
    </lineage>
</organism>
<sequence>MRLKRGSKLEVLKSNDKCDSWFPGTFISEDKYKCTVRYDLYLNCEGDHVVEEVYKEDVRPNPPPVKKGEKWVVGDTAEVFDLHCWRVGKVVKLLNNDRCVIRLSGSIQLKEFQRSNLRVRQAWQNNKWVVIQKVGELTINNLKLNTSNNSQGWSCTAQEHGYKDVGTRENGRQGNVKTLLPVRNLKRKHESNLKSPSQNMDVKKGRKEMKTSTKAGGYDLLPAGTSPLLRQYRKCIWKDHCKRCIHQLSETEDLDHPVMNIFKAAEFERTCQAEKQILRGHGSLCQAKITGTWLTAPRTISNNAA</sequence>
<feature type="domain" description="Agenet" evidence="1">
    <location>
        <begin position="69"/>
        <end position="125"/>
    </location>
</feature>
<dbReference type="EMBL" id="KZ305066">
    <property type="protein sequence ID" value="PIA31605.1"/>
    <property type="molecule type" value="Genomic_DNA"/>
</dbReference>
<dbReference type="Pfam" id="PF05641">
    <property type="entry name" value="Agenet"/>
    <property type="match status" value="1"/>
</dbReference>
<gene>
    <name evidence="2" type="ORF">AQUCO_04900123v1</name>
</gene>
<accession>A0A2G5CJW5</accession>
<dbReference type="AlphaFoldDB" id="A0A2G5CJW5"/>
<evidence type="ECO:0000259" key="1">
    <source>
        <dbReference type="SMART" id="SM00743"/>
    </source>
</evidence>
<dbReference type="InterPro" id="IPR008395">
    <property type="entry name" value="Agenet-like_dom"/>
</dbReference>
<proteinExistence type="predicted"/>
<dbReference type="Proteomes" id="UP000230069">
    <property type="component" value="Unassembled WGS sequence"/>
</dbReference>
<feature type="domain" description="Agenet" evidence="1">
    <location>
        <begin position="1"/>
        <end position="66"/>
    </location>
</feature>
<protein>
    <recommendedName>
        <fullName evidence="1">Agenet domain-containing protein</fullName>
    </recommendedName>
</protein>
<reference evidence="2 3" key="1">
    <citation type="submission" date="2017-09" db="EMBL/GenBank/DDBJ databases">
        <title>WGS assembly of Aquilegia coerulea Goldsmith.</title>
        <authorList>
            <person name="Hodges S."/>
            <person name="Kramer E."/>
            <person name="Nordborg M."/>
            <person name="Tomkins J."/>
            <person name="Borevitz J."/>
            <person name="Derieg N."/>
            <person name="Yan J."/>
            <person name="Mihaltcheva S."/>
            <person name="Hayes R.D."/>
            <person name="Rokhsar D."/>
        </authorList>
    </citation>
    <scope>NUCLEOTIDE SEQUENCE [LARGE SCALE GENOMIC DNA]</scope>
    <source>
        <strain evidence="3">cv. Goldsmith</strain>
    </source>
</reference>
<keyword evidence="3" id="KW-1185">Reference proteome</keyword>
<evidence type="ECO:0000313" key="3">
    <source>
        <dbReference type="Proteomes" id="UP000230069"/>
    </source>
</evidence>
<dbReference type="OrthoDB" id="663550at2759"/>
<name>A0A2G5CJW5_AQUCA</name>
<dbReference type="PANTHER" id="PTHR31917">
    <property type="entry name" value="AGENET DOMAIN-CONTAINING PROTEIN-RELATED"/>
    <property type="match status" value="1"/>
</dbReference>
<dbReference type="InterPro" id="IPR014002">
    <property type="entry name" value="Agenet_dom_plant"/>
</dbReference>
<dbReference type="SMART" id="SM00743">
    <property type="entry name" value="Agenet"/>
    <property type="match status" value="2"/>
</dbReference>